<dbReference type="GO" id="GO:0004185">
    <property type="term" value="F:serine-type carboxypeptidase activity"/>
    <property type="evidence" value="ECO:0007669"/>
    <property type="project" value="InterPro"/>
</dbReference>
<dbReference type="Gene3D" id="3.40.50.1820">
    <property type="entry name" value="alpha/beta hydrolase"/>
    <property type="match status" value="1"/>
</dbReference>
<reference evidence="5" key="1">
    <citation type="submission" date="2024-03" db="EMBL/GenBank/DDBJ databases">
        <title>WGS assembly of Saponaria officinalis var. Norfolk2.</title>
        <authorList>
            <person name="Jenkins J."/>
            <person name="Shu S."/>
            <person name="Grimwood J."/>
            <person name="Barry K."/>
            <person name="Goodstein D."/>
            <person name="Schmutz J."/>
            <person name="Leebens-Mack J."/>
            <person name="Osbourn A."/>
        </authorList>
    </citation>
    <scope>NUCLEOTIDE SEQUENCE [LARGE SCALE GENOMIC DNA]</scope>
    <source>
        <strain evidence="5">JIC</strain>
    </source>
</reference>
<dbReference type="SUPFAM" id="SSF53474">
    <property type="entry name" value="alpha/beta-Hydrolases"/>
    <property type="match status" value="1"/>
</dbReference>
<feature type="signal peptide" evidence="4">
    <location>
        <begin position="1"/>
        <end position="30"/>
    </location>
</feature>
<dbReference type="PANTHER" id="PTHR11802">
    <property type="entry name" value="SERINE PROTEASE FAMILY S10 SERINE CARBOXYPEPTIDASE"/>
    <property type="match status" value="1"/>
</dbReference>
<evidence type="ECO:0000256" key="1">
    <source>
        <dbReference type="ARBA" id="ARBA00009431"/>
    </source>
</evidence>
<dbReference type="AlphaFoldDB" id="A0AAW1NE31"/>
<evidence type="ECO:0000256" key="2">
    <source>
        <dbReference type="ARBA" id="ARBA00022729"/>
    </source>
</evidence>
<dbReference type="FunFam" id="3.40.50.1820:FF:000072">
    <property type="entry name" value="Serine carboxypeptidase-like 19"/>
    <property type="match status" value="1"/>
</dbReference>
<dbReference type="GO" id="GO:0019748">
    <property type="term" value="P:secondary metabolic process"/>
    <property type="evidence" value="ECO:0007669"/>
    <property type="project" value="TreeGrafter"/>
</dbReference>
<dbReference type="Gene3D" id="3.40.50.12670">
    <property type="match status" value="1"/>
</dbReference>
<dbReference type="GO" id="GO:0006508">
    <property type="term" value="P:proteolysis"/>
    <property type="evidence" value="ECO:0007669"/>
    <property type="project" value="InterPro"/>
</dbReference>
<evidence type="ECO:0000256" key="3">
    <source>
        <dbReference type="ARBA" id="ARBA00023180"/>
    </source>
</evidence>
<gene>
    <name evidence="5" type="ORF">RND81_01G101100</name>
</gene>
<evidence type="ECO:0000256" key="4">
    <source>
        <dbReference type="SAM" id="SignalP"/>
    </source>
</evidence>
<proteinExistence type="inferred from homology"/>
<dbReference type="InterPro" id="IPR001563">
    <property type="entry name" value="Peptidase_S10"/>
</dbReference>
<dbReference type="EMBL" id="JBDFQZ010000001">
    <property type="protein sequence ID" value="KAK9756487.1"/>
    <property type="molecule type" value="Genomic_DNA"/>
</dbReference>
<dbReference type="Pfam" id="PF00450">
    <property type="entry name" value="Peptidase_S10"/>
    <property type="match status" value="1"/>
</dbReference>
<feature type="chain" id="PRO_5043810982" evidence="4">
    <location>
        <begin position="31"/>
        <end position="470"/>
    </location>
</feature>
<dbReference type="InterPro" id="IPR029058">
    <property type="entry name" value="AB_hydrolase_fold"/>
</dbReference>
<comment type="caution">
    <text evidence="5">The sequence shown here is derived from an EMBL/GenBank/DDBJ whole genome shotgun (WGS) entry which is preliminary data.</text>
</comment>
<dbReference type="Proteomes" id="UP001443914">
    <property type="component" value="Unassembled WGS sequence"/>
</dbReference>
<name>A0AAW1NE31_SAPOF</name>
<sequence>MELTKNGVYCVVPLLFVLWVLLNFDNGVLSQTRVTTLPGFNGTLPFYLETGYIGVEGDELQLFYYFVESENNPKEDPLIYWLTGGPHCSGMSAILYEIGPFQIEEMTYTGKLPKLLLRQYSWTKTANILFVDMPVGTGYSYATTARANYSGDLKASDNVNEFLKKWLLNHTEYISNPLYVGGDSYTGFTLPIYFDRMVNDNEDQVHPILNLKGYLLGNPATDSSIDGNTQVPLAHGMGLISDEFFESFERICKGDYHTIDPDNYMCMLHFARFEEDLHGIQTTHILENYCNDYNLQLHESSTKKRIMLENTNKFYHAKENGAFSCRKEGYKLSQYWMNDKSVREALHVFKESPTKWIRCNFGFNYSYEMVSSVKYHAKLSAKGFRSLIYSGDHDMIVPFIGTQTWIRSLNYSIHDEWRKWTVDDQIAGFTRTYSNNMTFATIKGAGHTAPEYKPKQCAAMFKRWIVGELL</sequence>
<dbReference type="PANTHER" id="PTHR11802:SF29">
    <property type="entry name" value="SERINE CARBOXYPEPTIDASE-LIKE 19"/>
    <property type="match status" value="1"/>
</dbReference>
<accession>A0AAW1NE31</accession>
<comment type="similarity">
    <text evidence="1">Belongs to the peptidase S10 family.</text>
</comment>
<protein>
    <submittedName>
        <fullName evidence="5">Uncharacterized protein</fullName>
    </submittedName>
</protein>
<dbReference type="GO" id="GO:0016747">
    <property type="term" value="F:acyltransferase activity, transferring groups other than amino-acyl groups"/>
    <property type="evidence" value="ECO:0007669"/>
    <property type="project" value="TreeGrafter"/>
</dbReference>
<keyword evidence="6" id="KW-1185">Reference proteome</keyword>
<organism evidence="5 6">
    <name type="scientific">Saponaria officinalis</name>
    <name type="common">Common soapwort</name>
    <name type="synonym">Lychnis saponaria</name>
    <dbReference type="NCBI Taxonomy" id="3572"/>
    <lineage>
        <taxon>Eukaryota</taxon>
        <taxon>Viridiplantae</taxon>
        <taxon>Streptophyta</taxon>
        <taxon>Embryophyta</taxon>
        <taxon>Tracheophyta</taxon>
        <taxon>Spermatophyta</taxon>
        <taxon>Magnoliopsida</taxon>
        <taxon>eudicotyledons</taxon>
        <taxon>Gunneridae</taxon>
        <taxon>Pentapetalae</taxon>
        <taxon>Caryophyllales</taxon>
        <taxon>Caryophyllaceae</taxon>
        <taxon>Caryophylleae</taxon>
        <taxon>Saponaria</taxon>
    </lineage>
</organism>
<keyword evidence="3" id="KW-0325">Glycoprotein</keyword>
<keyword evidence="2 4" id="KW-0732">Signal</keyword>
<evidence type="ECO:0000313" key="6">
    <source>
        <dbReference type="Proteomes" id="UP001443914"/>
    </source>
</evidence>
<evidence type="ECO:0000313" key="5">
    <source>
        <dbReference type="EMBL" id="KAK9756487.1"/>
    </source>
</evidence>
<dbReference type="FunFam" id="3.40.50.12670:FF:000001">
    <property type="entry name" value="Carboxypeptidase"/>
    <property type="match status" value="1"/>
</dbReference>
<dbReference type="PRINTS" id="PR00724">
    <property type="entry name" value="CRBOXYPTASEC"/>
</dbReference>